<evidence type="ECO:0000256" key="5">
    <source>
        <dbReference type="PROSITE-ProRule" id="PRU00042"/>
    </source>
</evidence>
<keyword evidence="8" id="KW-1185">Reference proteome</keyword>
<dbReference type="PANTHER" id="PTHR24379">
    <property type="entry name" value="KRAB AND ZINC FINGER DOMAIN-CONTAINING"/>
    <property type="match status" value="1"/>
</dbReference>
<keyword evidence="2" id="KW-0677">Repeat</keyword>
<dbReference type="GO" id="GO:0008270">
    <property type="term" value="F:zinc ion binding"/>
    <property type="evidence" value="ECO:0007669"/>
    <property type="project" value="UniProtKB-KW"/>
</dbReference>
<feature type="region of interest" description="Disordered" evidence="6">
    <location>
        <begin position="54"/>
        <end position="80"/>
    </location>
</feature>
<dbReference type="PROSITE" id="PS00028">
    <property type="entry name" value="ZINC_FINGER_C2H2_1"/>
    <property type="match status" value="2"/>
</dbReference>
<dbReference type="PANTHER" id="PTHR24379:SF127">
    <property type="entry name" value="BLOODY FINGERS-RELATED"/>
    <property type="match status" value="1"/>
</dbReference>
<dbReference type="GO" id="GO:0000981">
    <property type="term" value="F:DNA-binding transcription factor activity, RNA polymerase II-specific"/>
    <property type="evidence" value="ECO:0007669"/>
    <property type="project" value="TreeGrafter"/>
</dbReference>
<dbReference type="SUPFAM" id="SSF57667">
    <property type="entry name" value="beta-beta-alpha zinc fingers"/>
    <property type="match status" value="2"/>
</dbReference>
<evidence type="ECO:0000256" key="6">
    <source>
        <dbReference type="SAM" id="MobiDB-lite"/>
    </source>
</evidence>
<accession>A0A3Q0JDF5</accession>
<feature type="domain" description="C2H2-type" evidence="7">
    <location>
        <begin position="287"/>
        <end position="314"/>
    </location>
</feature>
<dbReference type="GeneID" id="103519162"/>
<feature type="domain" description="C2H2-type" evidence="7">
    <location>
        <begin position="315"/>
        <end position="342"/>
    </location>
</feature>
<dbReference type="Proteomes" id="UP000079169">
    <property type="component" value="Unplaced"/>
</dbReference>
<keyword evidence="1" id="KW-0479">Metal-binding</keyword>
<sequence>MIPDNKHKIRRRRKKVRRKKFEEQMKNITQEHVNRKCNNTQETLHMILNERKNGMYPNKISGDDPQTNAKVNERSKERQDETNYYNVHTVFTREVFTPKTYMIQSENIICKSYNEDFQDTCSNNSAYYSKTKGTKKHSWGNKSVESSLNKYVTKFINKKLLMNTTGHFFHNCSAVKDGECDQFQTSKKSMFKIMKNSSQLTQELIKKINNIDKKRSEGKSQELKDLDYCIHCKQFVGGESISNITRHSVLCKNRNIKYLTCFKCNFTTRNIRQYERHCFHSHYSSTFTCPKCQHISNNIFTFVLHRRKHLNSRPYPCHLCGKHFVTVHTLLRHLEIHKSNQTNERFQCRLCTKTFSLKHYRREHEMTHSKKLQLKCKYCFHKTNRRMYMDKHIRMHEMGLLKSNSDRFCETCNIAFQTRQVFVIHVLEKHMQNYTVLVMKKLSTELSTQISNDPRKHKIPTVMFTQPSQFSRKKVKLKKHRNDHNQTGFNHKIKIIKIVKRNFTNTFKV</sequence>
<gene>
    <name evidence="9" type="primary">LOC103519162</name>
</gene>
<dbReference type="RefSeq" id="XP_026686542.1">
    <property type="nucleotide sequence ID" value="XM_026830741.1"/>
</dbReference>
<keyword evidence="3 5" id="KW-0863">Zinc-finger</keyword>
<evidence type="ECO:0000313" key="8">
    <source>
        <dbReference type="Proteomes" id="UP000079169"/>
    </source>
</evidence>
<dbReference type="InterPro" id="IPR013087">
    <property type="entry name" value="Znf_C2H2_type"/>
</dbReference>
<evidence type="ECO:0000256" key="3">
    <source>
        <dbReference type="ARBA" id="ARBA00022771"/>
    </source>
</evidence>
<reference evidence="9" key="1">
    <citation type="submission" date="2025-08" db="UniProtKB">
        <authorList>
            <consortium name="RefSeq"/>
        </authorList>
    </citation>
    <scope>IDENTIFICATION</scope>
</reference>
<dbReference type="STRING" id="121845.A0A3Q0JDF5"/>
<evidence type="ECO:0000256" key="1">
    <source>
        <dbReference type="ARBA" id="ARBA00022723"/>
    </source>
</evidence>
<dbReference type="InterPro" id="IPR036236">
    <property type="entry name" value="Znf_C2H2_sf"/>
</dbReference>
<evidence type="ECO:0000313" key="9">
    <source>
        <dbReference type="RefSeq" id="XP_026686542.1"/>
    </source>
</evidence>
<feature type="domain" description="C2H2-type" evidence="7">
    <location>
        <begin position="346"/>
        <end position="373"/>
    </location>
</feature>
<dbReference type="GO" id="GO:0005634">
    <property type="term" value="C:nucleus"/>
    <property type="evidence" value="ECO:0007669"/>
    <property type="project" value="TreeGrafter"/>
</dbReference>
<dbReference type="PROSITE" id="PS50157">
    <property type="entry name" value="ZINC_FINGER_C2H2_2"/>
    <property type="match status" value="3"/>
</dbReference>
<dbReference type="AlphaFoldDB" id="A0A3Q0JDF5"/>
<protein>
    <submittedName>
        <fullName evidence="9">Zinc finger protein 510-like isoform X1</fullName>
    </submittedName>
</protein>
<feature type="compositionally biased region" description="Basic and acidic residues" evidence="6">
    <location>
        <begin position="71"/>
        <end position="80"/>
    </location>
</feature>
<dbReference type="GO" id="GO:0000977">
    <property type="term" value="F:RNA polymerase II transcription regulatory region sequence-specific DNA binding"/>
    <property type="evidence" value="ECO:0007669"/>
    <property type="project" value="TreeGrafter"/>
</dbReference>
<keyword evidence="4" id="KW-0862">Zinc</keyword>
<evidence type="ECO:0000256" key="4">
    <source>
        <dbReference type="ARBA" id="ARBA00022833"/>
    </source>
</evidence>
<proteinExistence type="predicted"/>
<dbReference type="Gene3D" id="3.30.160.60">
    <property type="entry name" value="Classic Zinc Finger"/>
    <property type="match status" value="2"/>
</dbReference>
<evidence type="ECO:0000256" key="2">
    <source>
        <dbReference type="ARBA" id="ARBA00022737"/>
    </source>
</evidence>
<dbReference type="PaxDb" id="121845-A0A3Q0JDF5"/>
<name>A0A3Q0JDF5_DIACI</name>
<organism evidence="8 9">
    <name type="scientific">Diaphorina citri</name>
    <name type="common">Asian citrus psyllid</name>
    <dbReference type="NCBI Taxonomy" id="121845"/>
    <lineage>
        <taxon>Eukaryota</taxon>
        <taxon>Metazoa</taxon>
        <taxon>Ecdysozoa</taxon>
        <taxon>Arthropoda</taxon>
        <taxon>Hexapoda</taxon>
        <taxon>Insecta</taxon>
        <taxon>Pterygota</taxon>
        <taxon>Neoptera</taxon>
        <taxon>Paraneoptera</taxon>
        <taxon>Hemiptera</taxon>
        <taxon>Sternorrhyncha</taxon>
        <taxon>Psylloidea</taxon>
        <taxon>Psyllidae</taxon>
        <taxon>Diaphorininae</taxon>
        <taxon>Diaphorina</taxon>
    </lineage>
</organism>
<evidence type="ECO:0000259" key="7">
    <source>
        <dbReference type="PROSITE" id="PS50157"/>
    </source>
</evidence>
<dbReference type="SMART" id="SM00355">
    <property type="entry name" value="ZnF_C2H2"/>
    <property type="match status" value="6"/>
</dbReference>